<accession>A0A430BUY2</accession>
<sequence length="94" mass="10200">MANLLHVEPSDDVLAWAIFIDRRPITNFNRDFESLVSLAEGNHRLVIDAHGSGATVAVTIDGATLVQPAGASWPLTLEVPNNRTGKHLVAEFQI</sequence>
<evidence type="ECO:0000313" key="1">
    <source>
        <dbReference type="EMBL" id="RSU56519.1"/>
    </source>
</evidence>
<evidence type="ECO:0000313" key="2">
    <source>
        <dbReference type="Proteomes" id="UP000287401"/>
    </source>
</evidence>
<organism evidence="1 2">
    <name type="scientific">Sphingobium yanoikuyae</name>
    <name type="common">Sphingomonas yanoikuyae</name>
    <dbReference type="NCBI Taxonomy" id="13690"/>
    <lineage>
        <taxon>Bacteria</taxon>
        <taxon>Pseudomonadati</taxon>
        <taxon>Pseudomonadota</taxon>
        <taxon>Alphaproteobacteria</taxon>
        <taxon>Sphingomonadales</taxon>
        <taxon>Sphingomonadaceae</taxon>
        <taxon>Sphingobium</taxon>
    </lineage>
</organism>
<reference evidence="1 2" key="1">
    <citation type="submission" date="2018-07" db="EMBL/GenBank/DDBJ databases">
        <title>Genomic and Epidemiologic Investigation of an Indolent Hospital Outbreak.</title>
        <authorList>
            <person name="Johnson R.C."/>
            <person name="Deming C."/>
            <person name="Conlan S."/>
            <person name="Zellmer C.J."/>
            <person name="Michelin A.V."/>
            <person name="Lee-Lin S."/>
            <person name="Thomas P.J."/>
            <person name="Park M."/>
            <person name="Weingarten R.A."/>
            <person name="Less J."/>
            <person name="Dekker J.P."/>
            <person name="Frank K.M."/>
            <person name="Musser K.A."/>
            <person name="Mcquiston J.R."/>
            <person name="Henderson D.K."/>
            <person name="Lau A.F."/>
            <person name="Palmore T.N."/>
            <person name="Segre J.A."/>
        </authorList>
    </citation>
    <scope>NUCLEOTIDE SEQUENCE [LARGE SCALE GENOMIC DNA]</scope>
    <source>
        <strain evidence="1 2">SK-NIH.Env6_1116</strain>
    </source>
</reference>
<protein>
    <submittedName>
        <fullName evidence="1">Uncharacterized protein</fullName>
    </submittedName>
</protein>
<dbReference type="RefSeq" id="WP_125998509.1">
    <property type="nucleotide sequence ID" value="NZ_CAUUIR010000002.1"/>
</dbReference>
<dbReference type="Proteomes" id="UP000287401">
    <property type="component" value="Unassembled WGS sequence"/>
</dbReference>
<name>A0A430BUY2_SPHYA</name>
<proteinExistence type="predicted"/>
<dbReference type="EMBL" id="QRAL01000012">
    <property type="protein sequence ID" value="RSU56519.1"/>
    <property type="molecule type" value="Genomic_DNA"/>
</dbReference>
<dbReference type="AlphaFoldDB" id="A0A430BUY2"/>
<comment type="caution">
    <text evidence="1">The sequence shown here is derived from an EMBL/GenBank/DDBJ whole genome shotgun (WGS) entry which is preliminary data.</text>
</comment>
<gene>
    <name evidence="1" type="ORF">DAH51_12825</name>
</gene>